<dbReference type="Proteomes" id="UP000316079">
    <property type="component" value="Unassembled WGS sequence"/>
</dbReference>
<dbReference type="EMBL" id="SRMA01015983">
    <property type="protein sequence ID" value="TRZ03097.1"/>
    <property type="molecule type" value="Genomic_DNA"/>
</dbReference>
<keyword evidence="2" id="KW-1185">Reference proteome</keyword>
<dbReference type="STRING" id="623744.A0A553RLN9"/>
<organism evidence="1 2">
    <name type="scientific">Danionella cerebrum</name>
    <dbReference type="NCBI Taxonomy" id="2873325"/>
    <lineage>
        <taxon>Eukaryota</taxon>
        <taxon>Metazoa</taxon>
        <taxon>Chordata</taxon>
        <taxon>Craniata</taxon>
        <taxon>Vertebrata</taxon>
        <taxon>Euteleostomi</taxon>
        <taxon>Actinopterygii</taxon>
        <taxon>Neopterygii</taxon>
        <taxon>Teleostei</taxon>
        <taxon>Ostariophysi</taxon>
        <taxon>Cypriniformes</taxon>
        <taxon>Danionidae</taxon>
        <taxon>Danioninae</taxon>
        <taxon>Danionella</taxon>
    </lineage>
</organism>
<proteinExistence type="predicted"/>
<evidence type="ECO:0000313" key="2">
    <source>
        <dbReference type="Proteomes" id="UP000316079"/>
    </source>
</evidence>
<name>A0A553RLN9_9TELE</name>
<accession>A0A553RLN9</accession>
<dbReference type="AlphaFoldDB" id="A0A553RLN9"/>
<comment type="caution">
    <text evidence="1">The sequence shown here is derived from an EMBL/GenBank/DDBJ whole genome shotgun (WGS) entry which is preliminary data.</text>
</comment>
<evidence type="ECO:0000313" key="1">
    <source>
        <dbReference type="EMBL" id="TRZ03097.1"/>
    </source>
</evidence>
<reference evidence="1 2" key="1">
    <citation type="journal article" date="2019" name="Sci. Data">
        <title>Hybrid genome assembly and annotation of Danionella translucida.</title>
        <authorList>
            <person name="Kadobianskyi M."/>
            <person name="Schulze L."/>
            <person name="Schuelke M."/>
            <person name="Judkewitz B."/>
        </authorList>
    </citation>
    <scope>NUCLEOTIDE SEQUENCE [LARGE SCALE GENOMIC DNA]</scope>
    <source>
        <strain evidence="1 2">Bolton</strain>
    </source>
</reference>
<sequence>MGDRAEGAESGLDNVLRNSSISSSKTAFNLESRFRLLSLKLSRNENRQVVVQDSLSLIQPPSPAPILLDGM</sequence>
<gene>
    <name evidence="1" type="ORF">DNTS_029888</name>
</gene>
<protein>
    <submittedName>
        <fullName evidence="1">Uncharacterized protein</fullName>
    </submittedName>
</protein>